<protein>
    <submittedName>
        <fullName evidence="3">Coiled-coil domain 40 molecular ruler complex subunit</fullName>
    </submittedName>
</protein>
<keyword evidence="1" id="KW-0175">Coiled coil</keyword>
<reference evidence="4" key="2">
    <citation type="journal article" date="2013" name="Nat. Genet.">
        <title>The genome of the platyfish, Xiphophorus maculatus, provides insights into evolutionary adaptation and several complex traits.</title>
        <authorList>
            <person name="Schartl M."/>
            <person name="Walter R.B."/>
            <person name="Shen Y."/>
            <person name="Garcia T."/>
            <person name="Catchen J."/>
            <person name="Amores A."/>
            <person name="Braasch I."/>
            <person name="Chalopin D."/>
            <person name="Volff J.N."/>
            <person name="Lesch K.P."/>
            <person name="Bisazza A."/>
            <person name="Minx P."/>
            <person name="Hillier L."/>
            <person name="Wilson R.K."/>
            <person name="Fuerstenberg S."/>
            <person name="Boore J."/>
            <person name="Searle S."/>
            <person name="Postlethwait J.H."/>
            <person name="Warren W.C."/>
        </authorList>
    </citation>
    <scope>NUCLEOTIDE SEQUENCE [LARGE SCALE GENOMIC DNA]</scope>
    <source>
        <strain evidence="4">JP 163 A</strain>
    </source>
</reference>
<dbReference type="STRING" id="8083.ENSXMAP00000017944"/>
<feature type="coiled-coil region" evidence="1">
    <location>
        <begin position="825"/>
        <end position="859"/>
    </location>
</feature>
<dbReference type="InParanoid" id="M4ATZ9"/>
<dbReference type="Proteomes" id="UP000002852">
    <property type="component" value="Unassembled WGS sequence"/>
</dbReference>
<feature type="region of interest" description="Disordered" evidence="2">
    <location>
        <begin position="35"/>
        <end position="111"/>
    </location>
</feature>
<dbReference type="PANTHER" id="PTHR16275:SF8">
    <property type="entry name" value="COILED-COIL DOMAIN-CONTAINING PROTEIN 40"/>
    <property type="match status" value="1"/>
</dbReference>
<dbReference type="HOGENOM" id="CLU_008826_2_0_1"/>
<dbReference type="GO" id="GO:0005737">
    <property type="term" value="C:cytoplasm"/>
    <property type="evidence" value="ECO:0007669"/>
    <property type="project" value="TreeGrafter"/>
</dbReference>
<reference evidence="4" key="1">
    <citation type="submission" date="2012-01" db="EMBL/GenBank/DDBJ databases">
        <authorList>
            <person name="Walter R."/>
            <person name="Schartl M."/>
            <person name="Warren W."/>
        </authorList>
    </citation>
    <scope>NUCLEOTIDE SEQUENCE [LARGE SCALE GENOMIC DNA]</scope>
    <source>
        <strain evidence="4">JP 163 A</strain>
    </source>
</reference>
<dbReference type="GO" id="GO:0048793">
    <property type="term" value="P:pronephros development"/>
    <property type="evidence" value="ECO:0007669"/>
    <property type="project" value="Ensembl"/>
</dbReference>
<dbReference type="PROSITE" id="PS51257">
    <property type="entry name" value="PROKAR_LIPOPROTEIN"/>
    <property type="match status" value="1"/>
</dbReference>
<feature type="coiled-coil region" evidence="1">
    <location>
        <begin position="586"/>
        <end position="634"/>
    </location>
</feature>
<organism evidence="3 4">
    <name type="scientific">Xiphophorus maculatus</name>
    <name type="common">Southern platyfish</name>
    <name type="synonym">Platypoecilus maculatus</name>
    <dbReference type="NCBI Taxonomy" id="8083"/>
    <lineage>
        <taxon>Eukaryota</taxon>
        <taxon>Metazoa</taxon>
        <taxon>Chordata</taxon>
        <taxon>Craniata</taxon>
        <taxon>Vertebrata</taxon>
        <taxon>Euteleostomi</taxon>
        <taxon>Actinopterygii</taxon>
        <taxon>Neopterygii</taxon>
        <taxon>Teleostei</taxon>
        <taxon>Neoteleostei</taxon>
        <taxon>Acanthomorphata</taxon>
        <taxon>Ovalentaria</taxon>
        <taxon>Atherinomorphae</taxon>
        <taxon>Cyprinodontiformes</taxon>
        <taxon>Poeciliidae</taxon>
        <taxon>Poeciliinae</taxon>
        <taxon>Xiphophorus</taxon>
    </lineage>
</organism>
<evidence type="ECO:0000256" key="1">
    <source>
        <dbReference type="SAM" id="Coils"/>
    </source>
</evidence>
<dbReference type="GO" id="GO:0060287">
    <property type="term" value="P:epithelial cilium movement involved in determination of left/right asymmetry"/>
    <property type="evidence" value="ECO:0007669"/>
    <property type="project" value="Ensembl"/>
</dbReference>
<dbReference type="FunCoup" id="M4ATZ9">
    <property type="interactions" value="62"/>
</dbReference>
<evidence type="ECO:0000313" key="3">
    <source>
        <dbReference type="Ensembl" id="ENSXMAP00000017944.2"/>
    </source>
</evidence>
<feature type="coiled-coil region" evidence="1">
    <location>
        <begin position="420"/>
        <end position="468"/>
    </location>
</feature>
<name>M4ATZ9_XIPMA</name>
<dbReference type="AlphaFoldDB" id="M4ATZ9"/>
<feature type="compositionally biased region" description="Acidic residues" evidence="2">
    <location>
        <begin position="86"/>
        <end position="106"/>
    </location>
</feature>
<dbReference type="eggNOG" id="ENOG502QQ91">
    <property type="taxonomic scope" value="Eukaryota"/>
</dbReference>
<reference evidence="3" key="4">
    <citation type="submission" date="2025-09" db="UniProtKB">
        <authorList>
            <consortium name="Ensembl"/>
        </authorList>
    </citation>
    <scope>IDENTIFICATION</scope>
    <source>
        <strain evidence="3">JP 163 A</strain>
    </source>
</reference>
<dbReference type="Ensembl" id="ENSXMAT00000017970.2">
    <property type="protein sequence ID" value="ENSXMAP00000017944.2"/>
    <property type="gene ID" value="ENSXMAG00000017901.2"/>
</dbReference>
<dbReference type="GO" id="GO:0003146">
    <property type="term" value="P:heart jogging"/>
    <property type="evidence" value="ECO:0007669"/>
    <property type="project" value="Ensembl"/>
</dbReference>
<feature type="coiled-coil region" evidence="1">
    <location>
        <begin position="511"/>
        <end position="559"/>
    </location>
</feature>
<accession>M4ATZ9</accession>
<dbReference type="GO" id="GO:0005929">
    <property type="term" value="C:cilium"/>
    <property type="evidence" value="ECO:0007669"/>
    <property type="project" value="TreeGrafter"/>
</dbReference>
<dbReference type="PANTHER" id="PTHR16275">
    <property type="entry name" value="COILED-COIL DOMAIN-CONTAINING PROTEIN 40"/>
    <property type="match status" value="1"/>
</dbReference>
<feature type="coiled-coil region" evidence="1">
    <location>
        <begin position="182"/>
        <end position="244"/>
    </location>
</feature>
<keyword evidence="4" id="KW-1185">Reference proteome</keyword>
<dbReference type="GO" id="GO:0001947">
    <property type="term" value="P:heart looping"/>
    <property type="evidence" value="ECO:0007669"/>
    <property type="project" value="Ensembl"/>
</dbReference>
<proteinExistence type="predicted"/>
<dbReference type="OMA" id="YIVRHQY"/>
<evidence type="ECO:0000313" key="4">
    <source>
        <dbReference type="Proteomes" id="UP000002852"/>
    </source>
</evidence>
<sequence length="970" mass="112143">MKRKLTVAWLRLHGHNNLLCGFVGCRKAVATGEMQNVSDEDQHDEDHLNAQDGASVNPSAQQSDDVPDDSDLDPNMAADQLSIGTSEDDREPEHDEDSPQEEDENENFVILDPDHPLIKRFQETINIYFKKRLEALQLDLRGKRPVKRVENKTLTDTGVEFNRTQDKQKVAESKLHDIQEFKTKTEAELKSEQDDLEKAKSSYYNMKNQSRQAKALVSARQMDLDKKQQQVIFAQAASEELQSQVKVMDYTKYKVGTQKTKAEEEKIKQDLYVDHLTKDLDSKAQQAVEYEVQRSAQAQETGDVTKALSEAEMELESLLMMHKKLLQQWNSNITDIKRHDETVNAMQEAVCSVEDEVVLLDREIEGYKKSINVELENNETLTVQLNRSSMDCVTVEKLINKKKLEREALQAQYTACLNSLSETKQIFAALTKEMNAHQNELNSQRNQLEKLSAARVELEEKIMVYIQQQLTHSKAASHSQNLTSKLVARKKDKINQLQRQETDTFSVKLECQKVEQHVNSLTISVESLDEEINKYNKLLNSHENTYASLVRQIRQKETTINTLKIRIAKIVEITGQEDMHPLQIKIQNILAEIDELAAHIKNEQRLWLLHQGTLVGLTRELDANNKKMRKLQKDCTGLQMKDIRLDCQTKQEERELAELDKGSMLLRKDLEKLCKLKMKNKERNETLELENLEMETDFRNKLKDAEEQSASLHMKLENIQEEKENILKCLVEAKQQIMLWERKTHILKETRSVVEFDISQGDIQKMNAEMRRMEIHINKLTQRQEYLMRESEKVVARRENLDIRKDAMIRDRRKDLAKSELKRSSAGLQKKIQKTLNDFENCEEKVKELQKKKTLLSENIQLQAQHVTELSSTSTKTSHNFQNLQDDKDMNQALLIAMQDRNKKLQAVCKGIYKLSSSSDTVRATLQSQKEHLENCSKVLKQSCEDFPQHQGALRPVTQAAKAYVKIANQ</sequence>
<dbReference type="GO" id="GO:0005576">
    <property type="term" value="C:extracellular region"/>
    <property type="evidence" value="ECO:0007669"/>
    <property type="project" value="GOC"/>
</dbReference>
<feature type="coiled-coil region" evidence="1">
    <location>
        <begin position="675"/>
        <end position="736"/>
    </location>
</feature>
<dbReference type="GO" id="GO:0035082">
    <property type="term" value="P:axoneme assembly"/>
    <property type="evidence" value="ECO:0007669"/>
    <property type="project" value="Ensembl"/>
</dbReference>
<reference evidence="3" key="3">
    <citation type="submission" date="2025-08" db="UniProtKB">
        <authorList>
            <consortium name="Ensembl"/>
        </authorList>
    </citation>
    <scope>IDENTIFICATION</scope>
    <source>
        <strain evidence="3">JP 163 A</strain>
    </source>
</reference>
<dbReference type="GeneTree" id="ENSGT00440000035688"/>
<evidence type="ECO:0000256" key="2">
    <source>
        <dbReference type="SAM" id="MobiDB-lite"/>
    </source>
</evidence>
<dbReference type="InterPro" id="IPR037386">
    <property type="entry name" value="CCDC40"/>
</dbReference>